<accession>A0A327KXR0</accession>
<dbReference type="Proteomes" id="UP000249130">
    <property type="component" value="Unassembled WGS sequence"/>
</dbReference>
<feature type="transmembrane region" description="Helical" evidence="1">
    <location>
        <begin position="21"/>
        <end position="41"/>
    </location>
</feature>
<keyword evidence="3" id="KW-1185">Reference proteome</keyword>
<evidence type="ECO:0000256" key="1">
    <source>
        <dbReference type="SAM" id="Phobius"/>
    </source>
</evidence>
<proteinExistence type="predicted"/>
<dbReference type="AlphaFoldDB" id="A0A327KXR0"/>
<evidence type="ECO:0000313" key="2">
    <source>
        <dbReference type="EMBL" id="RAI43670.1"/>
    </source>
</evidence>
<keyword evidence="1" id="KW-0812">Transmembrane</keyword>
<dbReference type="OrthoDB" id="7961396at2"/>
<organism evidence="2 3">
    <name type="scientific">Rhodoplanes roseus</name>
    <dbReference type="NCBI Taxonomy" id="29409"/>
    <lineage>
        <taxon>Bacteria</taxon>
        <taxon>Pseudomonadati</taxon>
        <taxon>Pseudomonadota</taxon>
        <taxon>Alphaproteobacteria</taxon>
        <taxon>Hyphomicrobiales</taxon>
        <taxon>Nitrobacteraceae</taxon>
        <taxon>Rhodoplanes</taxon>
    </lineage>
</organism>
<gene>
    <name evidence="2" type="ORF">CH341_13190</name>
</gene>
<keyword evidence="1" id="KW-1133">Transmembrane helix</keyword>
<sequence>MATTLIVLSLIGAVLGMRYSVLSLVPVTLAIWLVLLVVGWETDTPMDRMALDGLVAALVMQAGFFVGTMTKHLLVVARARKTSLSGDRVPVPDL</sequence>
<keyword evidence="1" id="KW-0472">Membrane</keyword>
<protein>
    <submittedName>
        <fullName evidence="2">Uncharacterized protein</fullName>
    </submittedName>
</protein>
<reference evidence="2 3" key="1">
    <citation type="submission" date="2017-07" db="EMBL/GenBank/DDBJ databases">
        <title>Draft Genome Sequences of Select Purple Nonsulfur Bacteria.</title>
        <authorList>
            <person name="Lasarre B."/>
            <person name="Mckinlay J.B."/>
        </authorList>
    </citation>
    <scope>NUCLEOTIDE SEQUENCE [LARGE SCALE GENOMIC DNA]</scope>
    <source>
        <strain evidence="2 3">DSM 5909</strain>
    </source>
</reference>
<dbReference type="RefSeq" id="WP_111419499.1">
    <property type="nucleotide sequence ID" value="NZ_NPEX01000077.1"/>
</dbReference>
<dbReference type="EMBL" id="NPEX01000077">
    <property type="protein sequence ID" value="RAI43670.1"/>
    <property type="molecule type" value="Genomic_DNA"/>
</dbReference>
<evidence type="ECO:0000313" key="3">
    <source>
        <dbReference type="Proteomes" id="UP000249130"/>
    </source>
</evidence>
<name>A0A327KXR0_9BRAD</name>
<comment type="caution">
    <text evidence="2">The sequence shown here is derived from an EMBL/GenBank/DDBJ whole genome shotgun (WGS) entry which is preliminary data.</text>
</comment>
<feature type="transmembrane region" description="Helical" evidence="1">
    <location>
        <begin position="53"/>
        <end position="74"/>
    </location>
</feature>